<organism evidence="1 2">
    <name type="scientific">Eumeta variegata</name>
    <name type="common">Bagworm moth</name>
    <name type="synonym">Eumeta japonica</name>
    <dbReference type="NCBI Taxonomy" id="151549"/>
    <lineage>
        <taxon>Eukaryota</taxon>
        <taxon>Metazoa</taxon>
        <taxon>Ecdysozoa</taxon>
        <taxon>Arthropoda</taxon>
        <taxon>Hexapoda</taxon>
        <taxon>Insecta</taxon>
        <taxon>Pterygota</taxon>
        <taxon>Neoptera</taxon>
        <taxon>Endopterygota</taxon>
        <taxon>Lepidoptera</taxon>
        <taxon>Glossata</taxon>
        <taxon>Ditrysia</taxon>
        <taxon>Tineoidea</taxon>
        <taxon>Psychidae</taxon>
        <taxon>Oiketicinae</taxon>
        <taxon>Eumeta</taxon>
    </lineage>
</organism>
<dbReference type="OrthoDB" id="10017160at2759"/>
<keyword evidence="2" id="KW-1185">Reference proteome</keyword>
<gene>
    <name evidence="1" type="ORF">EVAR_16368_1</name>
</gene>
<accession>A0A4C1VV53</accession>
<dbReference type="AlphaFoldDB" id="A0A4C1VV53"/>
<evidence type="ECO:0000313" key="1">
    <source>
        <dbReference type="EMBL" id="GBP42272.1"/>
    </source>
</evidence>
<comment type="caution">
    <text evidence="1">The sequence shown here is derived from an EMBL/GenBank/DDBJ whole genome shotgun (WGS) entry which is preliminary data.</text>
</comment>
<dbReference type="Proteomes" id="UP000299102">
    <property type="component" value="Unassembled WGS sequence"/>
</dbReference>
<reference evidence="1 2" key="1">
    <citation type="journal article" date="2019" name="Commun. Biol.">
        <title>The bagworm genome reveals a unique fibroin gene that provides high tensile strength.</title>
        <authorList>
            <person name="Kono N."/>
            <person name="Nakamura H."/>
            <person name="Ohtoshi R."/>
            <person name="Tomita M."/>
            <person name="Numata K."/>
            <person name="Arakawa K."/>
        </authorList>
    </citation>
    <scope>NUCLEOTIDE SEQUENCE [LARGE SCALE GENOMIC DNA]</scope>
</reference>
<proteinExistence type="predicted"/>
<evidence type="ECO:0000313" key="2">
    <source>
        <dbReference type="Proteomes" id="UP000299102"/>
    </source>
</evidence>
<sequence length="105" mass="11377">MVTRNPRGVINALPASWVTDDLREGRSSTATTEDNINDVRLMIENYKRVTLPAIGTSLGIGISQVHKILHEYLTRAAGAGGGRLVPFFGEQLSAEVASGHLSREF</sequence>
<protein>
    <recommendedName>
        <fullName evidence="3">Histone-lysine N-methyltransferase SETMAR</fullName>
    </recommendedName>
</protein>
<dbReference type="EMBL" id="BGZK01000415">
    <property type="protein sequence ID" value="GBP42272.1"/>
    <property type="molecule type" value="Genomic_DNA"/>
</dbReference>
<evidence type="ECO:0008006" key="3">
    <source>
        <dbReference type="Google" id="ProtNLM"/>
    </source>
</evidence>
<name>A0A4C1VV53_EUMVA</name>